<accession>A0A1Z1WBF9</accession>
<name>A0A1Z1WBF9_9ACTN</name>
<evidence type="ECO:0000313" key="2">
    <source>
        <dbReference type="Proteomes" id="UP000195880"/>
    </source>
</evidence>
<dbReference type="EMBL" id="CP021748">
    <property type="protein sequence ID" value="ARX83771.1"/>
    <property type="molecule type" value="Genomic_DNA"/>
</dbReference>
<dbReference type="KEGG" id="salf:SMD44_03199"/>
<evidence type="ECO:0000313" key="1">
    <source>
        <dbReference type="EMBL" id="ARX83771.1"/>
    </source>
</evidence>
<protein>
    <submittedName>
        <fullName evidence="1">Uncharacterized protein</fullName>
    </submittedName>
</protein>
<dbReference type="AlphaFoldDB" id="A0A1Z1WBF9"/>
<dbReference type="Proteomes" id="UP000195880">
    <property type="component" value="Chromosome"/>
</dbReference>
<organism evidence="1 2">
    <name type="scientific">Streptomyces alboflavus</name>
    <dbReference type="NCBI Taxonomy" id="67267"/>
    <lineage>
        <taxon>Bacteria</taxon>
        <taxon>Bacillati</taxon>
        <taxon>Actinomycetota</taxon>
        <taxon>Actinomycetes</taxon>
        <taxon>Kitasatosporales</taxon>
        <taxon>Streptomycetaceae</taxon>
        <taxon>Streptomyces</taxon>
    </lineage>
</organism>
<proteinExistence type="predicted"/>
<keyword evidence="2" id="KW-1185">Reference proteome</keyword>
<gene>
    <name evidence="1" type="ORF">SMD44_03199</name>
</gene>
<reference evidence="1 2" key="1">
    <citation type="submission" date="2017-05" db="EMBL/GenBank/DDBJ databases">
        <title>Streptomyces alboflavus Genome sequencing and assembly.</title>
        <authorList>
            <person name="Wang Y."/>
            <person name="Du B."/>
            <person name="Ding Y."/>
            <person name="Liu H."/>
            <person name="Hou Q."/>
            <person name="Liu K."/>
            <person name="Wang C."/>
            <person name="Yao L."/>
        </authorList>
    </citation>
    <scope>NUCLEOTIDE SEQUENCE [LARGE SCALE GENOMIC DNA]</scope>
    <source>
        <strain evidence="1 2">MDJK44</strain>
    </source>
</reference>
<sequence>MCNGSYEAYWMYEAYEMYDANREFRET</sequence>